<evidence type="ECO:0000256" key="1">
    <source>
        <dbReference type="ARBA" id="ARBA00022755"/>
    </source>
</evidence>
<accession>S2DZW1</accession>
<dbReference type="UniPathway" id="UPA00074">
    <property type="reaction ID" value="UER00943"/>
</dbReference>
<dbReference type="PANTHER" id="PTHR23046">
    <property type="entry name" value="PHOSPHORIBOSYLAMINOIMIDAZOLE CARBOXYLASE CATALYTIC SUBUNIT"/>
    <property type="match status" value="1"/>
</dbReference>
<comment type="caution">
    <text evidence="6">The sequence shown here is derived from an EMBL/GenBank/DDBJ whole genome shotgun (WGS) entry which is preliminary data.</text>
</comment>
<dbReference type="HAMAP" id="MF_01929">
    <property type="entry name" value="PurE_classI"/>
    <property type="match status" value="1"/>
</dbReference>
<keyword evidence="6" id="KW-0456">Lyase</keyword>
<organism evidence="6 7">
    <name type="scientific">Candidatus Nitrosarchaeum limnium BG20</name>
    <dbReference type="NCBI Taxonomy" id="859192"/>
    <lineage>
        <taxon>Archaea</taxon>
        <taxon>Nitrososphaerota</taxon>
        <taxon>Nitrososphaeria</taxon>
        <taxon>Nitrosopumilales</taxon>
        <taxon>Nitrosopumilaceae</taxon>
        <taxon>Nitrosarchaeum</taxon>
    </lineage>
</organism>
<comment type="catalytic activity">
    <reaction evidence="3">
        <text>5-carboxyamino-1-(5-phospho-D-ribosyl)imidazole + H(+) = 5-amino-1-(5-phospho-D-ribosyl)imidazole-4-carboxylate</text>
        <dbReference type="Rhea" id="RHEA:13193"/>
        <dbReference type="ChEBI" id="CHEBI:15378"/>
        <dbReference type="ChEBI" id="CHEBI:58730"/>
        <dbReference type="ChEBI" id="CHEBI:77657"/>
        <dbReference type="EC" id="5.4.99.18"/>
    </reaction>
</comment>
<feature type="binding site" evidence="3">
    <location>
        <position position="43"/>
    </location>
    <ligand>
        <name>substrate</name>
    </ligand>
</feature>
<reference evidence="6 7" key="1">
    <citation type="journal article" date="2012" name="J. Bacteriol.">
        <title>Genome Sequence of "Candidatus Nitrosoarchaeum limnia" BG20, a Low-Salinity Ammonia-Oxidizing Archaeon from the San Francisco Bay Estuary.</title>
        <authorList>
            <person name="Mosier A.C."/>
            <person name="Allen E.E."/>
            <person name="Kim M."/>
            <person name="Ferriera S."/>
            <person name="Francis C.A."/>
        </authorList>
    </citation>
    <scope>NUCLEOTIDE SEQUENCE [LARGE SCALE GENOMIC DNA]</scope>
    <source>
        <strain evidence="6 7">BG20</strain>
    </source>
</reference>
<dbReference type="NCBIfam" id="TIGR01162">
    <property type="entry name" value="purE"/>
    <property type="match status" value="1"/>
</dbReference>
<sequence>MRSIIGIFYYAPIIIAIIDNNLIYFSIVVSYTKKPMIGIIMGSSSDSKIMNDAAEILDKFKIKHEDQIISAHRTPSRLEEYAKHAENMGFKIIIAGAGGAAHLPGMIASHTILPVIGVPIMVYNDKQSKKPENMKFSSFGGLDSLLSISEMPNGSPVVAVGINKAGNAGIYAMKILANEFPELKKKLKQYKLDQHDSVLKESESLKKQGLSKFVQKKFK</sequence>
<evidence type="ECO:0000256" key="4">
    <source>
        <dbReference type="SAM" id="Phobius"/>
    </source>
</evidence>
<feature type="transmembrane region" description="Helical" evidence="4">
    <location>
        <begin position="7"/>
        <end position="27"/>
    </location>
</feature>
<proteinExistence type="inferred from homology"/>
<dbReference type="InterPro" id="IPR033747">
    <property type="entry name" value="PurE_ClassI"/>
</dbReference>
<dbReference type="Proteomes" id="UP000014065">
    <property type="component" value="Unassembled WGS sequence"/>
</dbReference>
<dbReference type="GO" id="GO:0034023">
    <property type="term" value="F:5-(carboxyamino)imidazole ribonucleotide mutase activity"/>
    <property type="evidence" value="ECO:0007669"/>
    <property type="project" value="UniProtKB-UniRule"/>
</dbReference>
<dbReference type="InterPro" id="IPR024694">
    <property type="entry name" value="PurE_prokaryotes"/>
</dbReference>
<evidence type="ECO:0000313" key="7">
    <source>
        <dbReference type="Proteomes" id="UP000014065"/>
    </source>
</evidence>
<keyword evidence="4" id="KW-0472">Membrane</keyword>
<dbReference type="GO" id="GO:0016829">
    <property type="term" value="F:lyase activity"/>
    <property type="evidence" value="ECO:0007669"/>
    <property type="project" value="UniProtKB-KW"/>
</dbReference>
<evidence type="ECO:0000259" key="5">
    <source>
        <dbReference type="SMART" id="SM01001"/>
    </source>
</evidence>
<dbReference type="SUPFAM" id="SSF52255">
    <property type="entry name" value="N5-CAIR mutase (phosphoribosylaminoimidazole carboxylase, PurE)"/>
    <property type="match status" value="1"/>
</dbReference>
<feature type="binding site" evidence="3">
    <location>
        <position position="73"/>
    </location>
    <ligand>
        <name>substrate</name>
    </ligand>
</feature>
<keyword evidence="4" id="KW-1133">Transmembrane helix</keyword>
<evidence type="ECO:0000256" key="3">
    <source>
        <dbReference type="HAMAP-Rule" id="MF_01929"/>
    </source>
</evidence>
<dbReference type="AlphaFoldDB" id="S2DZW1"/>
<keyword evidence="7" id="KW-1185">Reference proteome</keyword>
<comment type="function">
    <text evidence="3">Catalyzes the conversion of N5-carboxyaminoimidazole ribonucleotide (N5-CAIR) to 4-carboxy-5-aminoimidazole ribonucleotide (CAIR).</text>
</comment>
<dbReference type="Gene3D" id="3.40.50.1970">
    <property type="match status" value="1"/>
</dbReference>
<feature type="binding site" evidence="3">
    <location>
        <position position="46"/>
    </location>
    <ligand>
        <name>substrate</name>
    </ligand>
</feature>
<keyword evidence="4" id="KW-0812">Transmembrane</keyword>
<keyword evidence="2 3" id="KW-0413">Isomerase</keyword>
<dbReference type="PANTHER" id="PTHR23046:SF2">
    <property type="entry name" value="PHOSPHORIBOSYLAMINOIMIDAZOLE CARBOXYLASE"/>
    <property type="match status" value="1"/>
</dbReference>
<dbReference type="GO" id="GO:0006189">
    <property type="term" value="P:'de novo' IMP biosynthetic process"/>
    <property type="evidence" value="ECO:0007669"/>
    <property type="project" value="UniProtKB-UniRule"/>
</dbReference>
<evidence type="ECO:0000313" key="6">
    <source>
        <dbReference type="EMBL" id="EPA04640.1"/>
    </source>
</evidence>
<dbReference type="SMART" id="SM01001">
    <property type="entry name" value="AIRC"/>
    <property type="match status" value="1"/>
</dbReference>
<comment type="similarity">
    <text evidence="3">Belongs to the AIR carboxylase family. Class I subfamily.</text>
</comment>
<evidence type="ECO:0000256" key="2">
    <source>
        <dbReference type="ARBA" id="ARBA00023235"/>
    </source>
</evidence>
<feature type="domain" description="PurE" evidence="5">
    <location>
        <begin position="35"/>
        <end position="198"/>
    </location>
</feature>
<comment type="pathway">
    <text evidence="3">Purine metabolism; IMP biosynthesis via de novo pathway; 5-amino-1-(5-phospho-D-ribosyl)imidazole-4-carboxylate from 5-amino-1-(5-phospho-D-ribosyl)imidazole (N5-CAIR route): step 2/2.</text>
</comment>
<name>S2DZW1_9ARCH</name>
<dbReference type="PATRIC" id="fig|859192.6.peg.2053"/>
<dbReference type="Pfam" id="PF00731">
    <property type="entry name" value="AIRC"/>
    <property type="match status" value="1"/>
</dbReference>
<keyword evidence="1 3" id="KW-0658">Purine biosynthesis</keyword>
<gene>
    <name evidence="3 6" type="primary">purE</name>
    <name evidence="6" type="ORF">BG20_I0960</name>
</gene>
<protein>
    <recommendedName>
        <fullName evidence="3">N5-carboxyaminoimidazole ribonucleotide mutase</fullName>
        <shortName evidence="3">N5-CAIR mutase</shortName>
        <ecNumber evidence="3">5.4.99.18</ecNumber>
    </recommendedName>
    <alternativeName>
        <fullName evidence="3">5-(carboxyamino)imidazole ribonucleotide mutase</fullName>
    </alternativeName>
</protein>
<dbReference type="EMBL" id="AHJG01000281">
    <property type="protein sequence ID" value="EPA04640.1"/>
    <property type="molecule type" value="Genomic_DNA"/>
</dbReference>
<dbReference type="EC" id="5.4.99.18" evidence="3"/>
<dbReference type="InterPro" id="IPR000031">
    <property type="entry name" value="PurE_dom"/>
</dbReference>